<evidence type="ECO:0000313" key="2">
    <source>
        <dbReference type="EMBL" id="MBB5055232.1"/>
    </source>
</evidence>
<dbReference type="AlphaFoldDB" id="A0A840N8T8"/>
<dbReference type="RefSeq" id="WP_152343665.1">
    <property type="nucleotide sequence ID" value="NZ_JACHIJ010000013.1"/>
</dbReference>
<dbReference type="InterPro" id="IPR029058">
    <property type="entry name" value="AB_hydrolase_fold"/>
</dbReference>
<keyword evidence="1 2" id="KW-0378">Hydrolase</keyword>
<dbReference type="SUPFAM" id="SSF53474">
    <property type="entry name" value="alpha/beta-Hydrolases"/>
    <property type="match status" value="1"/>
</dbReference>
<dbReference type="Proteomes" id="UP000521227">
    <property type="component" value="Unassembled WGS sequence"/>
</dbReference>
<dbReference type="PANTHER" id="PTHR22946:SF12">
    <property type="entry name" value="CONIDIAL PIGMENT BIOSYNTHESIS PROTEIN AYG1 (AFU_ORTHOLOGUE AFUA_2G17550)"/>
    <property type="match status" value="1"/>
</dbReference>
<sequence>MTKAAVETAIDQGIHRFLADGVHYRDLMDIRAAAPDWSAWPETWSKWAAQAEKRGEEALAAKTLLTAATEFARASLYYHYGQYLLFDDLHLKKQVHDKKRDAFKRAAPLLEVPMERVEIPFENIKMAGYLRAPVGVRKPPCVILLGGLDTTKEDYLTVADHCLRRGLAILAFDGPGQGETLFEMRWRTDFEKAVVAAIDYVETRPEIDSNRIGIIGRSMGGCYAPKTAAIDKRIKALVAWGVMYHLQNLAEVPKHTLEGFMFVSGSKTLEEAKAFYDTIDLSKYAPSITCPTLVVHGGLDVITPIDNATSLIRDLKCHVETIIWDDSVHCCHDRAHIVRPALADFMLRHL</sequence>
<gene>
    <name evidence="2" type="ORF">HNQ36_005243</name>
</gene>
<accession>A0A840N8T8</accession>
<name>A0A840N8T8_9BRAD</name>
<protein>
    <submittedName>
        <fullName evidence="2">2,6-dihydroxypseudooxynicotine hydrolase</fullName>
        <ecNumber evidence="2">3.7.1.19</ecNumber>
    </submittedName>
</protein>
<dbReference type="EMBL" id="JACHIJ010000013">
    <property type="protein sequence ID" value="MBB5055232.1"/>
    <property type="molecule type" value="Genomic_DNA"/>
</dbReference>
<dbReference type="InterPro" id="IPR050261">
    <property type="entry name" value="FrsA_esterase"/>
</dbReference>
<proteinExistence type="predicted"/>
<organism evidence="2 3">
    <name type="scientific">Afipia massiliensis</name>
    <dbReference type="NCBI Taxonomy" id="211460"/>
    <lineage>
        <taxon>Bacteria</taxon>
        <taxon>Pseudomonadati</taxon>
        <taxon>Pseudomonadota</taxon>
        <taxon>Alphaproteobacteria</taxon>
        <taxon>Hyphomicrobiales</taxon>
        <taxon>Nitrobacteraceae</taxon>
        <taxon>Afipia</taxon>
    </lineage>
</organism>
<reference evidence="2 3" key="1">
    <citation type="submission" date="2020-08" db="EMBL/GenBank/DDBJ databases">
        <title>Genomic Encyclopedia of Type Strains, Phase IV (KMG-IV): sequencing the most valuable type-strain genomes for metagenomic binning, comparative biology and taxonomic classification.</title>
        <authorList>
            <person name="Goeker M."/>
        </authorList>
    </citation>
    <scope>NUCLEOTIDE SEQUENCE [LARGE SCALE GENOMIC DNA]</scope>
    <source>
        <strain evidence="2 3">DSM 17498</strain>
    </source>
</reference>
<evidence type="ECO:0000256" key="1">
    <source>
        <dbReference type="ARBA" id="ARBA00022801"/>
    </source>
</evidence>
<dbReference type="EC" id="3.7.1.19" evidence="2"/>
<dbReference type="InterPro" id="IPR010520">
    <property type="entry name" value="FrsA-like"/>
</dbReference>
<dbReference type="Gene3D" id="3.40.50.1820">
    <property type="entry name" value="alpha/beta hydrolase"/>
    <property type="match status" value="1"/>
</dbReference>
<evidence type="ECO:0000313" key="3">
    <source>
        <dbReference type="Proteomes" id="UP000521227"/>
    </source>
</evidence>
<dbReference type="GO" id="GO:0016787">
    <property type="term" value="F:hydrolase activity"/>
    <property type="evidence" value="ECO:0007669"/>
    <property type="project" value="UniProtKB-KW"/>
</dbReference>
<comment type="caution">
    <text evidence="2">The sequence shown here is derived from an EMBL/GenBank/DDBJ whole genome shotgun (WGS) entry which is preliminary data.</text>
</comment>
<dbReference type="Gene3D" id="1.20.1440.110">
    <property type="entry name" value="acylaminoacyl peptidase"/>
    <property type="match status" value="1"/>
</dbReference>
<dbReference type="Pfam" id="PF06500">
    <property type="entry name" value="FrsA-like"/>
    <property type="match status" value="1"/>
</dbReference>
<dbReference type="PANTHER" id="PTHR22946">
    <property type="entry name" value="DIENELACTONE HYDROLASE DOMAIN-CONTAINING PROTEIN-RELATED"/>
    <property type="match status" value="1"/>
</dbReference>